<evidence type="ECO:0000313" key="3">
    <source>
        <dbReference type="EMBL" id="SFG48427.1"/>
    </source>
</evidence>
<dbReference type="AlphaFoldDB" id="A0A1I2SBV1"/>
<evidence type="ECO:0000313" key="5">
    <source>
        <dbReference type="Proteomes" id="UP000533017"/>
    </source>
</evidence>
<evidence type="ECO:0000313" key="4">
    <source>
        <dbReference type="Proteomes" id="UP000199052"/>
    </source>
</evidence>
<feature type="region of interest" description="Disordered" evidence="1">
    <location>
        <begin position="36"/>
        <end position="57"/>
    </location>
</feature>
<keyword evidence="5" id="KW-1185">Reference proteome</keyword>
<organism evidence="3 4">
    <name type="scientific">Actinopolymorpha cephalotaxi</name>
    <dbReference type="NCBI Taxonomy" id="504797"/>
    <lineage>
        <taxon>Bacteria</taxon>
        <taxon>Bacillati</taxon>
        <taxon>Actinomycetota</taxon>
        <taxon>Actinomycetes</taxon>
        <taxon>Propionibacteriales</taxon>
        <taxon>Actinopolymorphaceae</taxon>
        <taxon>Actinopolymorpha</taxon>
    </lineage>
</organism>
<reference evidence="3 4" key="1">
    <citation type="submission" date="2016-10" db="EMBL/GenBank/DDBJ databases">
        <authorList>
            <person name="de Groot N.N."/>
        </authorList>
    </citation>
    <scope>NUCLEOTIDE SEQUENCE [LARGE SCALE GENOMIC DNA]</scope>
    <source>
        <strain evidence="3 4">CPCC 202808</strain>
    </source>
</reference>
<gene>
    <name evidence="2" type="ORF">FHR37_005943</name>
    <name evidence="3" type="ORF">SAMN05421678_106125</name>
</gene>
<dbReference type="EMBL" id="JACBZA010000001">
    <property type="protein sequence ID" value="NYH87092.1"/>
    <property type="molecule type" value="Genomic_DNA"/>
</dbReference>
<reference evidence="2 5" key="2">
    <citation type="submission" date="2020-07" db="EMBL/GenBank/DDBJ databases">
        <title>Sequencing the genomes of 1000 actinobacteria strains.</title>
        <authorList>
            <person name="Klenk H.-P."/>
        </authorList>
    </citation>
    <scope>NUCLEOTIDE SEQUENCE [LARGE SCALE GENOMIC DNA]</scope>
    <source>
        <strain evidence="2 5">DSM 45117</strain>
    </source>
</reference>
<evidence type="ECO:0000313" key="2">
    <source>
        <dbReference type="EMBL" id="NYH87092.1"/>
    </source>
</evidence>
<accession>A0A1I2SBV1</accession>
<sequence length="57" mass="6167">MGWIVLVVIALVVLLGVTYRFKGQEVIQRAKKSRVLGGSKGNENSTPPDHADMSGWG</sequence>
<dbReference type="STRING" id="504797.SAMN05421678_106125"/>
<proteinExistence type="predicted"/>
<evidence type="ECO:0000256" key="1">
    <source>
        <dbReference type="SAM" id="MobiDB-lite"/>
    </source>
</evidence>
<name>A0A1I2SBV1_9ACTN</name>
<protein>
    <submittedName>
        <fullName evidence="3">Uncharacterized protein</fullName>
    </submittedName>
</protein>
<dbReference type="Proteomes" id="UP000199052">
    <property type="component" value="Unassembled WGS sequence"/>
</dbReference>
<dbReference type="EMBL" id="FOOI01000006">
    <property type="protein sequence ID" value="SFG48427.1"/>
    <property type="molecule type" value="Genomic_DNA"/>
</dbReference>
<dbReference type="Proteomes" id="UP000533017">
    <property type="component" value="Unassembled WGS sequence"/>
</dbReference>
<dbReference type="RefSeq" id="WP_175542501.1">
    <property type="nucleotide sequence ID" value="NZ_FOOI01000006.1"/>
</dbReference>